<proteinExistence type="predicted"/>
<gene>
    <name evidence="2" type="ORF">SAMN02745664_12431</name>
</gene>
<feature type="compositionally biased region" description="Basic residues" evidence="1">
    <location>
        <begin position="69"/>
        <end position="84"/>
    </location>
</feature>
<feature type="region of interest" description="Disordered" evidence="1">
    <location>
        <begin position="56"/>
        <end position="92"/>
    </location>
</feature>
<dbReference type="EMBL" id="FTNU01000024">
    <property type="protein sequence ID" value="SIS08383.1"/>
    <property type="molecule type" value="Genomic_DNA"/>
</dbReference>
<protein>
    <submittedName>
        <fullName evidence="2">Uncharacterized protein</fullName>
    </submittedName>
</protein>
<dbReference type="AlphaFoldDB" id="A0A1N7G703"/>
<accession>A0A1N7G703</accession>
<sequence>MKISVKVEGLEDLDRKLGNLKEDLRGKALYNALNFASNPMVNQIRKTVPQTTAPYKRYMSSGQGEGKTTHTKAGKKRRVATNRAKRGEGKFVMQEPALLRKNIRRVRLTKKSKNPHRASVGIGVRVAGKTGYSAFY</sequence>
<evidence type="ECO:0000313" key="3">
    <source>
        <dbReference type="Proteomes" id="UP000187495"/>
    </source>
</evidence>
<reference evidence="3" key="1">
    <citation type="submission" date="2017-01" db="EMBL/GenBank/DDBJ databases">
        <authorList>
            <person name="Varghese N."/>
            <person name="Submissions S."/>
        </authorList>
    </citation>
    <scope>NUCLEOTIDE SEQUENCE [LARGE SCALE GENOMIC DNA]</scope>
    <source>
        <strain evidence="3">DSM 21768</strain>
    </source>
</reference>
<evidence type="ECO:0000313" key="2">
    <source>
        <dbReference type="EMBL" id="SIS08383.1"/>
    </source>
</evidence>
<dbReference type="Proteomes" id="UP000187495">
    <property type="component" value="Unassembled WGS sequence"/>
</dbReference>
<keyword evidence="3" id="KW-1185">Reference proteome</keyword>
<name>A0A1N7G703_9GAMM</name>
<organism evidence="2 3">
    <name type="scientific">Moraxella cuniculi DSM 21768</name>
    <dbReference type="NCBI Taxonomy" id="1122245"/>
    <lineage>
        <taxon>Bacteria</taxon>
        <taxon>Pseudomonadati</taxon>
        <taxon>Pseudomonadota</taxon>
        <taxon>Gammaproteobacteria</taxon>
        <taxon>Moraxellales</taxon>
        <taxon>Moraxellaceae</taxon>
        <taxon>Moraxella</taxon>
    </lineage>
</organism>
<dbReference type="RefSeq" id="WP_078310322.1">
    <property type="nucleotide sequence ID" value="NZ_FTNU01000024.1"/>
</dbReference>
<evidence type="ECO:0000256" key="1">
    <source>
        <dbReference type="SAM" id="MobiDB-lite"/>
    </source>
</evidence>